<dbReference type="InterPro" id="IPR001937">
    <property type="entry name" value="GalP_UDPtransf1"/>
</dbReference>
<dbReference type="InterPro" id="IPR005849">
    <property type="entry name" value="GalP_Utransf_N"/>
</dbReference>
<keyword evidence="1 5" id="KW-0808">Transferase</keyword>
<dbReference type="AlphaFoldDB" id="A0A8D8C883"/>
<organism evidence="5">
    <name type="scientific">Culex pipiens</name>
    <name type="common">House mosquito</name>
    <dbReference type="NCBI Taxonomy" id="7175"/>
    <lineage>
        <taxon>Eukaryota</taxon>
        <taxon>Metazoa</taxon>
        <taxon>Ecdysozoa</taxon>
        <taxon>Arthropoda</taxon>
        <taxon>Hexapoda</taxon>
        <taxon>Insecta</taxon>
        <taxon>Pterygota</taxon>
        <taxon>Neoptera</taxon>
        <taxon>Endopterygota</taxon>
        <taxon>Diptera</taxon>
        <taxon>Nematocera</taxon>
        <taxon>Culicoidea</taxon>
        <taxon>Culicidae</taxon>
        <taxon>Culicinae</taxon>
        <taxon>Culicini</taxon>
        <taxon>Culex</taxon>
        <taxon>Culex</taxon>
    </lineage>
</organism>
<evidence type="ECO:0000256" key="3">
    <source>
        <dbReference type="ARBA" id="ARBA00023277"/>
    </source>
</evidence>
<accession>A0A8D8C883</accession>
<reference evidence="5" key="1">
    <citation type="submission" date="2021-05" db="EMBL/GenBank/DDBJ databases">
        <authorList>
            <person name="Alioto T."/>
            <person name="Alioto T."/>
            <person name="Gomez Garrido J."/>
        </authorList>
    </citation>
    <scope>NUCLEOTIDE SEQUENCE</scope>
</reference>
<keyword evidence="3" id="KW-0119">Carbohydrate metabolism</keyword>
<dbReference type="EMBL" id="HBUE01103773">
    <property type="protein sequence ID" value="CAG6486370.1"/>
    <property type="molecule type" value="Transcribed_RNA"/>
</dbReference>
<dbReference type="InterPro" id="IPR036265">
    <property type="entry name" value="HIT-like_sf"/>
</dbReference>
<dbReference type="GO" id="GO:0033499">
    <property type="term" value="P:galactose catabolic process via UDP-galactose, Leloir pathway"/>
    <property type="evidence" value="ECO:0007669"/>
    <property type="project" value="TreeGrafter"/>
</dbReference>
<dbReference type="EMBL" id="HBUE01103779">
    <property type="protein sequence ID" value="CAG6486382.1"/>
    <property type="molecule type" value="Transcribed_RNA"/>
</dbReference>
<dbReference type="Pfam" id="PF01087">
    <property type="entry name" value="GalP_UDP_transf"/>
    <property type="match status" value="1"/>
</dbReference>
<proteinExistence type="predicted"/>
<dbReference type="PANTHER" id="PTHR11943">
    <property type="entry name" value="GALACTOSE-1-PHOSPHATE URIDYLYLTRANSFERASE"/>
    <property type="match status" value="1"/>
</dbReference>
<protein>
    <submittedName>
        <fullName evidence="5">Probable galactose-1-phosphate uridylyltransferase</fullName>
    </submittedName>
</protein>
<dbReference type="Gene3D" id="3.30.428.10">
    <property type="entry name" value="HIT-like"/>
    <property type="match status" value="1"/>
</dbReference>
<name>A0A8D8C883_CULPI</name>
<evidence type="ECO:0000256" key="1">
    <source>
        <dbReference type="ARBA" id="ARBA00022679"/>
    </source>
</evidence>
<keyword evidence="2 5" id="KW-0548">Nucleotidyltransferase</keyword>
<dbReference type="GO" id="GO:0008108">
    <property type="term" value="F:UDP-glucose:hexose-1-phosphate uridylyltransferase activity"/>
    <property type="evidence" value="ECO:0007669"/>
    <property type="project" value="InterPro"/>
</dbReference>
<feature type="domain" description="Galactose-1-phosphate uridyl transferase N-terminal" evidence="4">
    <location>
        <begin position="3"/>
        <end position="65"/>
    </location>
</feature>
<sequence length="128" mass="14677">MAFVATEHQHTRYNPLNGQWVLVSPHRMKRPWSGQEESPQSLDIPEFDPSNPLCPGVVRSNGAVSISLSGQIQARFAANGYCVFRKIPSTRQPSCLRTTFRPCWKMFQFRRKVTIRCSRRGEQGVRVE</sequence>
<dbReference type="PANTHER" id="PTHR11943:SF1">
    <property type="entry name" value="GALACTOSE-1-PHOSPHATE URIDYLYLTRANSFERASE"/>
    <property type="match status" value="1"/>
</dbReference>
<dbReference type="SUPFAM" id="SSF54197">
    <property type="entry name" value="HIT-like"/>
    <property type="match status" value="1"/>
</dbReference>
<evidence type="ECO:0000313" key="5">
    <source>
        <dbReference type="EMBL" id="CAG6486382.1"/>
    </source>
</evidence>
<evidence type="ECO:0000256" key="2">
    <source>
        <dbReference type="ARBA" id="ARBA00022695"/>
    </source>
</evidence>
<evidence type="ECO:0000259" key="4">
    <source>
        <dbReference type="Pfam" id="PF01087"/>
    </source>
</evidence>
<dbReference type="GO" id="GO:0008270">
    <property type="term" value="F:zinc ion binding"/>
    <property type="evidence" value="ECO:0007669"/>
    <property type="project" value="InterPro"/>
</dbReference>
<dbReference type="GO" id="GO:0005737">
    <property type="term" value="C:cytoplasm"/>
    <property type="evidence" value="ECO:0007669"/>
    <property type="project" value="TreeGrafter"/>
</dbReference>